<dbReference type="Pfam" id="PF14031">
    <property type="entry name" value="D-ser_dehydrat"/>
    <property type="match status" value="1"/>
</dbReference>
<protein>
    <recommendedName>
        <fullName evidence="3">D-serine dehydratase-like domain-containing protein</fullName>
    </recommendedName>
</protein>
<organism evidence="4 5">
    <name type="scientific">Phyllachora maydis</name>
    <dbReference type="NCBI Taxonomy" id="1825666"/>
    <lineage>
        <taxon>Eukaryota</taxon>
        <taxon>Fungi</taxon>
        <taxon>Dikarya</taxon>
        <taxon>Ascomycota</taxon>
        <taxon>Pezizomycotina</taxon>
        <taxon>Sordariomycetes</taxon>
        <taxon>Sordariomycetidae</taxon>
        <taxon>Phyllachorales</taxon>
        <taxon>Phyllachoraceae</taxon>
        <taxon>Phyllachora</taxon>
    </lineage>
</organism>
<dbReference type="SUPFAM" id="SSF51419">
    <property type="entry name" value="PLP-binding barrel"/>
    <property type="match status" value="1"/>
</dbReference>
<dbReference type="PANTHER" id="PTHR28004:SF2">
    <property type="entry name" value="D-SERINE DEHYDRATASE"/>
    <property type="match status" value="1"/>
</dbReference>
<dbReference type="Gene3D" id="3.20.20.10">
    <property type="entry name" value="Alanine racemase"/>
    <property type="match status" value="1"/>
</dbReference>
<dbReference type="Pfam" id="PF01168">
    <property type="entry name" value="Ala_racemase_N"/>
    <property type="match status" value="1"/>
</dbReference>
<dbReference type="SMART" id="SM01119">
    <property type="entry name" value="D-ser_dehydrat"/>
    <property type="match status" value="1"/>
</dbReference>
<evidence type="ECO:0000313" key="4">
    <source>
        <dbReference type="EMBL" id="KAK2073954.1"/>
    </source>
</evidence>
<dbReference type="InterPro" id="IPR042208">
    <property type="entry name" value="D-ser_dehydrat-like_sf"/>
</dbReference>
<comment type="similarity">
    <text evidence="1">Belongs to the DSD1 family.</text>
</comment>
<dbReference type="InterPro" id="IPR051466">
    <property type="entry name" value="D-amino_acid_metab_enzyme"/>
</dbReference>
<evidence type="ECO:0000313" key="5">
    <source>
        <dbReference type="Proteomes" id="UP001217918"/>
    </source>
</evidence>
<accession>A0AAD9IA09</accession>
<gene>
    <name evidence="4" type="ORF">P8C59_008191</name>
</gene>
<dbReference type="InterPro" id="IPR029066">
    <property type="entry name" value="PLP-binding_barrel"/>
</dbReference>
<dbReference type="InterPro" id="IPR026956">
    <property type="entry name" value="D-ser_dehydrat-like_dom"/>
</dbReference>
<name>A0AAD9IA09_9PEZI</name>
<keyword evidence="5" id="KW-1185">Reference proteome</keyword>
<dbReference type="GO" id="GO:0008721">
    <property type="term" value="F:D-serine ammonia-lyase activity"/>
    <property type="evidence" value="ECO:0007669"/>
    <property type="project" value="TreeGrafter"/>
</dbReference>
<evidence type="ECO:0000256" key="1">
    <source>
        <dbReference type="ARBA" id="ARBA00005323"/>
    </source>
</evidence>
<dbReference type="Proteomes" id="UP001217918">
    <property type="component" value="Unassembled WGS sequence"/>
</dbReference>
<dbReference type="GO" id="GO:0036088">
    <property type="term" value="P:D-serine catabolic process"/>
    <property type="evidence" value="ECO:0007669"/>
    <property type="project" value="TreeGrafter"/>
</dbReference>
<dbReference type="EMBL" id="JAQQPM010000007">
    <property type="protein sequence ID" value="KAK2073954.1"/>
    <property type="molecule type" value="Genomic_DNA"/>
</dbReference>
<keyword evidence="2" id="KW-0456">Lyase</keyword>
<dbReference type="PANTHER" id="PTHR28004">
    <property type="entry name" value="ZGC:162816-RELATED"/>
    <property type="match status" value="1"/>
</dbReference>
<evidence type="ECO:0000259" key="3">
    <source>
        <dbReference type="SMART" id="SM01119"/>
    </source>
</evidence>
<feature type="domain" description="D-serine dehydratase-like" evidence="3">
    <location>
        <begin position="335"/>
        <end position="460"/>
    </location>
</feature>
<proteinExistence type="inferred from homology"/>
<dbReference type="Gene3D" id="2.40.37.20">
    <property type="entry name" value="D-serine dehydratase-like domain"/>
    <property type="match status" value="1"/>
</dbReference>
<dbReference type="InterPro" id="IPR001608">
    <property type="entry name" value="Ala_racemase_N"/>
</dbReference>
<sequence length="480" mass="50917">MASPAAASSPRKNSPREKYVGKTLHEVPTPSVVLDLAKLEVNCERMLAATDKLGLQWRAHIKTHKTTELTRLQVGDSRDTPVYLCVSTVKEAEMILPLLQEYRSRGRHVNVLYGFPVYPSAVPRLADVSSQLGPGGLSLMIDHPDQLPCAAQIAQEAGHPPLVFLKLDTGYGRAGLPPASPAFAALVDAVLAAEAGGALRLHGLYSHAGHSYDCRDVWDPMSLLASEFAGLQQAAEVLRRKEPAAAAHPLVLTVGATPTTTTIQHPDLLGPGRARAGAPDQAPAPPTHTIAAQFAALRTAGFALEVHAGVYPTLDLQQLATHARDARLLAAADVAISVVAEVASVYAGRGAAGTAEALVNAGSLALGREPVKDAAAAAGHYAGWGVVMPWAGLRNEVPGERFPRRYGGLCVGKISQEHGILAWGGAKEDEPVLAVGQRVRIWPNHACVAGAGFDHYLIVDSRNTDKEDVVVDVWSRWQGW</sequence>
<evidence type="ECO:0000256" key="2">
    <source>
        <dbReference type="ARBA" id="ARBA00023239"/>
    </source>
</evidence>
<comment type="caution">
    <text evidence="4">The sequence shown here is derived from an EMBL/GenBank/DDBJ whole genome shotgun (WGS) entry which is preliminary data.</text>
</comment>
<dbReference type="AlphaFoldDB" id="A0AAD9IA09"/>
<reference evidence="4" key="1">
    <citation type="journal article" date="2023" name="Mol. Plant Microbe Interact.">
        <title>Elucidating the Obligate Nature and Biological Capacity of an Invasive Fungal Corn Pathogen.</title>
        <authorList>
            <person name="MacCready J.S."/>
            <person name="Roggenkamp E.M."/>
            <person name="Gdanetz K."/>
            <person name="Chilvers M.I."/>
        </authorList>
    </citation>
    <scope>NUCLEOTIDE SEQUENCE</scope>
    <source>
        <strain evidence="4">PM02</strain>
    </source>
</reference>